<reference evidence="1" key="1">
    <citation type="submission" date="2021-11" db="EMBL/GenBank/DDBJ databases">
        <title>Draft genome sequence of Alcaligenes endophyticus type strain CCUG 75668T.</title>
        <authorList>
            <person name="Salva-Serra F."/>
            <person name="Duran R.E."/>
            <person name="Seeger M."/>
            <person name="Moore E.R.B."/>
            <person name="Jaen-Luchoro D."/>
        </authorList>
    </citation>
    <scope>NUCLEOTIDE SEQUENCE</scope>
    <source>
        <strain evidence="1">CCUG 75668</strain>
    </source>
</reference>
<dbReference type="Pfam" id="PF05521">
    <property type="entry name" value="Phage_HCP"/>
    <property type="match status" value="1"/>
</dbReference>
<proteinExistence type="predicted"/>
<comment type="caution">
    <text evidence="1">The sequence shown here is derived from an EMBL/GenBank/DDBJ whole genome shotgun (WGS) entry which is preliminary data.</text>
</comment>
<accession>A0ABT8ENG5</accession>
<organism evidence="1 2">
    <name type="scientific">Alcaligenes endophyticus</name>
    <dbReference type="NCBI Taxonomy" id="1929088"/>
    <lineage>
        <taxon>Bacteria</taxon>
        <taxon>Pseudomonadati</taxon>
        <taxon>Pseudomonadota</taxon>
        <taxon>Betaproteobacteria</taxon>
        <taxon>Burkholderiales</taxon>
        <taxon>Alcaligenaceae</taxon>
        <taxon>Alcaligenes</taxon>
    </lineage>
</organism>
<name>A0ABT8ENG5_9BURK</name>
<keyword evidence="2" id="KW-1185">Reference proteome</keyword>
<dbReference type="InterPro" id="IPR038666">
    <property type="entry name" value="SSP1_head-tail_sf"/>
</dbReference>
<evidence type="ECO:0000313" key="1">
    <source>
        <dbReference type="EMBL" id="MDN4122843.1"/>
    </source>
</evidence>
<gene>
    <name evidence="1" type="ORF">LMS43_16255</name>
</gene>
<dbReference type="Proteomes" id="UP001168613">
    <property type="component" value="Unassembled WGS sequence"/>
</dbReference>
<protein>
    <submittedName>
        <fullName evidence="1">Head-tail adaptor protein</fullName>
    </submittedName>
</protein>
<dbReference type="Gene3D" id="2.40.10.270">
    <property type="entry name" value="Bacteriophage SPP1 head-tail adaptor protein"/>
    <property type="match status" value="1"/>
</dbReference>
<evidence type="ECO:0000313" key="2">
    <source>
        <dbReference type="Proteomes" id="UP001168613"/>
    </source>
</evidence>
<dbReference type="InterPro" id="IPR008767">
    <property type="entry name" value="Phage_SPP1_head-tail_adaptor"/>
</dbReference>
<dbReference type="EMBL" id="JAJHNU010000006">
    <property type="protein sequence ID" value="MDN4122843.1"/>
    <property type="molecule type" value="Genomic_DNA"/>
</dbReference>
<dbReference type="RefSeq" id="WP_266125158.1">
    <property type="nucleotide sequence ID" value="NZ_JAJHNU010000006.1"/>
</dbReference>
<sequence length="123" mass="13822">MLAHRLRHRITFQENIGPSRDENGYPLPGAGGWQTVKFPNGAELGSVPAEVLTGPGREFQGGATLQAETSARINIRWFPADEREMAAWRIIWDGRTYNIISVETDATARREWRLRVVYGPTEG</sequence>